<dbReference type="Pfam" id="PF10650">
    <property type="entry name" value="zf-C3H1"/>
    <property type="match status" value="1"/>
</dbReference>
<protein>
    <recommendedName>
        <fullName evidence="1">Putative zinc-finger domain-containing protein</fullName>
    </recommendedName>
</protein>
<evidence type="ECO:0000259" key="1">
    <source>
        <dbReference type="Pfam" id="PF10650"/>
    </source>
</evidence>
<evidence type="ECO:0000313" key="2">
    <source>
        <dbReference type="EMBL" id="OCK79457.1"/>
    </source>
</evidence>
<dbReference type="InterPro" id="IPR019607">
    <property type="entry name" value="Putative_zinc-finger_domain"/>
</dbReference>
<dbReference type="Proteomes" id="UP000250266">
    <property type="component" value="Unassembled WGS sequence"/>
</dbReference>
<feature type="domain" description="Putative zinc-finger" evidence="1">
    <location>
        <begin position="20"/>
        <end position="41"/>
    </location>
</feature>
<feature type="non-terminal residue" evidence="2">
    <location>
        <position position="112"/>
    </location>
</feature>
<reference evidence="2 3" key="1">
    <citation type="journal article" date="2016" name="Nat. Commun.">
        <title>Ectomycorrhizal ecology is imprinted in the genome of the dominant symbiotic fungus Cenococcum geophilum.</title>
        <authorList>
            <consortium name="DOE Joint Genome Institute"/>
            <person name="Peter M."/>
            <person name="Kohler A."/>
            <person name="Ohm R.A."/>
            <person name="Kuo A."/>
            <person name="Krutzmann J."/>
            <person name="Morin E."/>
            <person name="Arend M."/>
            <person name="Barry K.W."/>
            <person name="Binder M."/>
            <person name="Choi C."/>
            <person name="Clum A."/>
            <person name="Copeland A."/>
            <person name="Grisel N."/>
            <person name="Haridas S."/>
            <person name="Kipfer T."/>
            <person name="LaButti K."/>
            <person name="Lindquist E."/>
            <person name="Lipzen A."/>
            <person name="Maire R."/>
            <person name="Meier B."/>
            <person name="Mihaltcheva S."/>
            <person name="Molinier V."/>
            <person name="Murat C."/>
            <person name="Poggeler S."/>
            <person name="Quandt C.A."/>
            <person name="Sperisen C."/>
            <person name="Tritt A."/>
            <person name="Tisserant E."/>
            <person name="Crous P.W."/>
            <person name="Henrissat B."/>
            <person name="Nehls U."/>
            <person name="Egli S."/>
            <person name="Spatafora J.W."/>
            <person name="Grigoriev I.V."/>
            <person name="Martin F.M."/>
        </authorList>
    </citation>
    <scope>NUCLEOTIDE SEQUENCE [LARGE SCALE GENOMIC DNA]</scope>
    <source>
        <strain evidence="2 3">CBS 459.81</strain>
    </source>
</reference>
<keyword evidence="3" id="KW-1185">Reference proteome</keyword>
<gene>
    <name evidence="2" type="ORF">K432DRAFT_299828</name>
</gene>
<evidence type="ECO:0000313" key="3">
    <source>
        <dbReference type="Proteomes" id="UP000250266"/>
    </source>
</evidence>
<accession>A0A8E2JEI5</accession>
<dbReference type="OrthoDB" id="1922977at2759"/>
<sequence length="112" mass="12625">VSGGFRSITYSHQIDPNKPICQIEAAGDPCNDDQCDNQHFRGMGLSGDMILVQLGTANPGRTEEEKQQWTEGLKLVLRQLRQKDTKDPDVVATEIANFRRQFLKDPTRVLNL</sequence>
<name>A0A8E2JEI5_9PEZI</name>
<organism evidence="2 3">
    <name type="scientific">Lepidopterella palustris CBS 459.81</name>
    <dbReference type="NCBI Taxonomy" id="1314670"/>
    <lineage>
        <taxon>Eukaryota</taxon>
        <taxon>Fungi</taxon>
        <taxon>Dikarya</taxon>
        <taxon>Ascomycota</taxon>
        <taxon>Pezizomycotina</taxon>
        <taxon>Dothideomycetes</taxon>
        <taxon>Pleosporomycetidae</taxon>
        <taxon>Mytilinidiales</taxon>
        <taxon>Argynnaceae</taxon>
        <taxon>Lepidopterella</taxon>
    </lineage>
</organism>
<dbReference type="AlphaFoldDB" id="A0A8E2JEI5"/>
<proteinExistence type="predicted"/>
<dbReference type="EMBL" id="KV745005">
    <property type="protein sequence ID" value="OCK79457.1"/>
    <property type="molecule type" value="Genomic_DNA"/>
</dbReference>